<name>A0A0C2YM31_HEBCY</name>
<dbReference type="HOGENOM" id="CLU_1578709_0_0_1"/>
<dbReference type="Proteomes" id="UP000053424">
    <property type="component" value="Unassembled WGS sequence"/>
</dbReference>
<protein>
    <submittedName>
        <fullName evidence="1">Uncharacterized protein</fullName>
    </submittedName>
</protein>
<dbReference type="AlphaFoldDB" id="A0A0C2YM31"/>
<dbReference type="EMBL" id="KN831779">
    <property type="protein sequence ID" value="KIM42062.1"/>
    <property type="molecule type" value="Genomic_DNA"/>
</dbReference>
<keyword evidence="2" id="KW-1185">Reference proteome</keyword>
<proteinExistence type="predicted"/>
<reference evidence="2" key="2">
    <citation type="submission" date="2015-01" db="EMBL/GenBank/DDBJ databases">
        <title>Evolutionary Origins and Diversification of the Mycorrhizal Mutualists.</title>
        <authorList>
            <consortium name="DOE Joint Genome Institute"/>
            <consortium name="Mycorrhizal Genomics Consortium"/>
            <person name="Kohler A."/>
            <person name="Kuo A."/>
            <person name="Nagy L.G."/>
            <person name="Floudas D."/>
            <person name="Copeland A."/>
            <person name="Barry K.W."/>
            <person name="Cichocki N."/>
            <person name="Veneault-Fourrey C."/>
            <person name="LaButti K."/>
            <person name="Lindquist E.A."/>
            <person name="Lipzen A."/>
            <person name="Lundell T."/>
            <person name="Morin E."/>
            <person name="Murat C."/>
            <person name="Riley R."/>
            <person name="Ohm R."/>
            <person name="Sun H."/>
            <person name="Tunlid A."/>
            <person name="Henrissat B."/>
            <person name="Grigoriev I.V."/>
            <person name="Hibbett D.S."/>
            <person name="Martin F."/>
        </authorList>
    </citation>
    <scope>NUCLEOTIDE SEQUENCE [LARGE SCALE GENOMIC DNA]</scope>
    <source>
        <strain evidence="2">h7</strain>
    </source>
</reference>
<accession>A0A0C2YM31</accession>
<evidence type="ECO:0000313" key="1">
    <source>
        <dbReference type="EMBL" id="KIM42062.1"/>
    </source>
</evidence>
<sequence>MQYSIFCFILIFGYVPYLGICSPLRTNLQPPQRSAQLSGDQVSLPHQENIWTRNMKPIHTVPRVQAGADRSWFSLKFIAAQISANSHTILRRDREDNHAGLPLYASKAGVVSEPVEPWHPIEWVTSLGVFSLRIFAVFSFLYLGRYLEIQVGILSKISCKNVVVPSPRS</sequence>
<organism evidence="1 2">
    <name type="scientific">Hebeloma cylindrosporum</name>
    <dbReference type="NCBI Taxonomy" id="76867"/>
    <lineage>
        <taxon>Eukaryota</taxon>
        <taxon>Fungi</taxon>
        <taxon>Dikarya</taxon>
        <taxon>Basidiomycota</taxon>
        <taxon>Agaricomycotina</taxon>
        <taxon>Agaricomycetes</taxon>
        <taxon>Agaricomycetidae</taxon>
        <taxon>Agaricales</taxon>
        <taxon>Agaricineae</taxon>
        <taxon>Hymenogastraceae</taxon>
        <taxon>Hebeloma</taxon>
    </lineage>
</organism>
<reference evidence="1 2" key="1">
    <citation type="submission" date="2014-04" db="EMBL/GenBank/DDBJ databases">
        <authorList>
            <consortium name="DOE Joint Genome Institute"/>
            <person name="Kuo A."/>
            <person name="Gay G."/>
            <person name="Dore J."/>
            <person name="Kohler A."/>
            <person name="Nagy L.G."/>
            <person name="Floudas D."/>
            <person name="Copeland A."/>
            <person name="Barry K.W."/>
            <person name="Cichocki N."/>
            <person name="Veneault-Fourrey C."/>
            <person name="LaButti K."/>
            <person name="Lindquist E.A."/>
            <person name="Lipzen A."/>
            <person name="Lundell T."/>
            <person name="Morin E."/>
            <person name="Murat C."/>
            <person name="Sun H."/>
            <person name="Tunlid A."/>
            <person name="Henrissat B."/>
            <person name="Grigoriev I.V."/>
            <person name="Hibbett D.S."/>
            <person name="Martin F."/>
            <person name="Nordberg H.P."/>
            <person name="Cantor M.N."/>
            <person name="Hua S.X."/>
        </authorList>
    </citation>
    <scope>NUCLEOTIDE SEQUENCE [LARGE SCALE GENOMIC DNA]</scope>
    <source>
        <strain evidence="2">h7</strain>
    </source>
</reference>
<gene>
    <name evidence="1" type="ORF">M413DRAFT_445232</name>
</gene>
<evidence type="ECO:0000313" key="2">
    <source>
        <dbReference type="Proteomes" id="UP000053424"/>
    </source>
</evidence>